<keyword evidence="6" id="KW-1185">Reference proteome</keyword>
<dbReference type="GO" id="GO:1902201">
    <property type="term" value="P:negative regulation of bacterial-type flagellum-dependent cell motility"/>
    <property type="evidence" value="ECO:0007669"/>
    <property type="project" value="TreeGrafter"/>
</dbReference>
<evidence type="ECO:0000259" key="4">
    <source>
        <dbReference type="PROSITE" id="PS50887"/>
    </source>
</evidence>
<gene>
    <name evidence="5" type="ORF">GCM10008066_30340</name>
</gene>
<evidence type="ECO:0000313" key="6">
    <source>
        <dbReference type="Proteomes" id="UP000642180"/>
    </source>
</evidence>
<dbReference type="NCBIfam" id="TIGR00254">
    <property type="entry name" value="GGDEF"/>
    <property type="match status" value="1"/>
</dbReference>
<evidence type="ECO:0000256" key="1">
    <source>
        <dbReference type="ARBA" id="ARBA00012528"/>
    </source>
</evidence>
<accession>A0A8J3F4M6</accession>
<feature type="transmembrane region" description="Helical" evidence="3">
    <location>
        <begin position="29"/>
        <end position="49"/>
    </location>
</feature>
<name>A0A8J3F4M6_9BURK</name>
<dbReference type="PANTHER" id="PTHR45138:SF9">
    <property type="entry name" value="DIGUANYLATE CYCLASE DGCM-RELATED"/>
    <property type="match status" value="1"/>
</dbReference>
<dbReference type="Pfam" id="PF00990">
    <property type="entry name" value="GGDEF"/>
    <property type="match status" value="1"/>
</dbReference>
<feature type="transmembrane region" description="Helical" evidence="3">
    <location>
        <begin position="165"/>
        <end position="183"/>
    </location>
</feature>
<feature type="transmembrane region" description="Helical" evidence="3">
    <location>
        <begin position="134"/>
        <end position="153"/>
    </location>
</feature>
<dbReference type="PANTHER" id="PTHR45138">
    <property type="entry name" value="REGULATORY COMPONENTS OF SENSORY TRANSDUCTION SYSTEM"/>
    <property type="match status" value="1"/>
</dbReference>
<evidence type="ECO:0000256" key="3">
    <source>
        <dbReference type="SAM" id="Phobius"/>
    </source>
</evidence>
<dbReference type="GO" id="GO:0052621">
    <property type="term" value="F:diguanylate cyclase activity"/>
    <property type="evidence" value="ECO:0007669"/>
    <property type="project" value="UniProtKB-EC"/>
</dbReference>
<reference evidence="6" key="1">
    <citation type="journal article" date="2019" name="Int. J. Syst. Evol. Microbiol.">
        <title>The Global Catalogue of Microorganisms (GCM) 10K type strain sequencing project: providing services to taxonomists for standard genome sequencing and annotation.</title>
        <authorList>
            <consortium name="The Broad Institute Genomics Platform"/>
            <consortium name="The Broad Institute Genome Sequencing Center for Infectious Disease"/>
            <person name="Wu L."/>
            <person name="Ma J."/>
        </authorList>
    </citation>
    <scope>NUCLEOTIDE SEQUENCE [LARGE SCALE GENOMIC DNA]</scope>
    <source>
        <strain evidence="6">CCM 2767</strain>
    </source>
</reference>
<organism evidence="5 6">
    <name type="scientific">Oxalicibacterium faecigallinarum</name>
    <dbReference type="NCBI Taxonomy" id="573741"/>
    <lineage>
        <taxon>Bacteria</taxon>
        <taxon>Pseudomonadati</taxon>
        <taxon>Pseudomonadota</taxon>
        <taxon>Betaproteobacteria</taxon>
        <taxon>Burkholderiales</taxon>
        <taxon>Oxalobacteraceae</taxon>
        <taxon>Oxalicibacterium</taxon>
    </lineage>
</organism>
<keyword evidence="3" id="KW-0812">Transmembrane</keyword>
<dbReference type="InterPro" id="IPR043128">
    <property type="entry name" value="Rev_trsase/Diguanyl_cyclase"/>
</dbReference>
<dbReference type="AlphaFoldDB" id="A0A8J3F4M6"/>
<feature type="transmembrane region" description="Helical" evidence="3">
    <location>
        <begin position="55"/>
        <end position="76"/>
    </location>
</feature>
<dbReference type="CDD" id="cd01949">
    <property type="entry name" value="GGDEF"/>
    <property type="match status" value="1"/>
</dbReference>
<sequence>MPAAVVLERRRPDDGATLKKQQAARIARLTMTGLFAGLYLGVLWVFYLLDQIELRVIQLAAVLTCVSYLVFYLLFVSGLNLKSSARNLRTPMTVAAVGIMLLVHYQAPATQMAFIPFLLLTMAFVMHRMPSKTMLNLSLVTLLAYALVIYAHYRQKIDPDLLMMEMMQFVGLTFALPGFVMLADRVQRLHSALYKANRKIRDIEEDAQRDEMLGCYNRRYIVAALEQQKRLADETGEPLCLAVIDLDHFKRINDDAGHLIGDDVLRDFSRIAQRSIRQEDVFGRYGGEEFLLILPQTSLHAASHIAERIRVQVECYDWNPALRNGVTVSIGLTQHIPGESVLDLFSRTDSAMYTAKQTGRNRVVKEEPLSP</sequence>
<comment type="caution">
    <text evidence="5">The sequence shown here is derived from an EMBL/GenBank/DDBJ whole genome shotgun (WGS) entry which is preliminary data.</text>
</comment>
<keyword evidence="3" id="KW-1133">Transmembrane helix</keyword>
<evidence type="ECO:0000256" key="2">
    <source>
        <dbReference type="ARBA" id="ARBA00034247"/>
    </source>
</evidence>
<proteinExistence type="predicted"/>
<evidence type="ECO:0000313" key="5">
    <source>
        <dbReference type="EMBL" id="GGI21696.1"/>
    </source>
</evidence>
<dbReference type="EMBL" id="BMDI01000004">
    <property type="protein sequence ID" value="GGI21696.1"/>
    <property type="molecule type" value="Genomic_DNA"/>
</dbReference>
<dbReference type="SUPFAM" id="SSF55073">
    <property type="entry name" value="Nucleotide cyclase"/>
    <property type="match status" value="1"/>
</dbReference>
<dbReference type="InterPro" id="IPR029787">
    <property type="entry name" value="Nucleotide_cyclase"/>
</dbReference>
<dbReference type="Proteomes" id="UP000642180">
    <property type="component" value="Unassembled WGS sequence"/>
</dbReference>
<dbReference type="Gene3D" id="3.30.70.270">
    <property type="match status" value="1"/>
</dbReference>
<dbReference type="GO" id="GO:0043709">
    <property type="term" value="P:cell adhesion involved in single-species biofilm formation"/>
    <property type="evidence" value="ECO:0007669"/>
    <property type="project" value="TreeGrafter"/>
</dbReference>
<dbReference type="InterPro" id="IPR050469">
    <property type="entry name" value="Diguanylate_Cyclase"/>
</dbReference>
<keyword evidence="3" id="KW-0472">Membrane</keyword>
<dbReference type="FunFam" id="3.30.70.270:FF:000001">
    <property type="entry name" value="Diguanylate cyclase domain protein"/>
    <property type="match status" value="1"/>
</dbReference>
<feature type="domain" description="GGDEF" evidence="4">
    <location>
        <begin position="237"/>
        <end position="368"/>
    </location>
</feature>
<protein>
    <recommendedName>
        <fullName evidence="1">diguanylate cyclase</fullName>
        <ecNumber evidence="1">2.7.7.65</ecNumber>
    </recommendedName>
</protein>
<dbReference type="PROSITE" id="PS50887">
    <property type="entry name" value="GGDEF"/>
    <property type="match status" value="1"/>
</dbReference>
<dbReference type="InterPro" id="IPR000160">
    <property type="entry name" value="GGDEF_dom"/>
</dbReference>
<dbReference type="SMART" id="SM00267">
    <property type="entry name" value="GGDEF"/>
    <property type="match status" value="1"/>
</dbReference>
<dbReference type="GO" id="GO:0005886">
    <property type="term" value="C:plasma membrane"/>
    <property type="evidence" value="ECO:0007669"/>
    <property type="project" value="TreeGrafter"/>
</dbReference>
<comment type="catalytic activity">
    <reaction evidence="2">
        <text>2 GTP = 3',3'-c-di-GMP + 2 diphosphate</text>
        <dbReference type="Rhea" id="RHEA:24898"/>
        <dbReference type="ChEBI" id="CHEBI:33019"/>
        <dbReference type="ChEBI" id="CHEBI:37565"/>
        <dbReference type="ChEBI" id="CHEBI:58805"/>
        <dbReference type="EC" id="2.7.7.65"/>
    </reaction>
</comment>
<feature type="transmembrane region" description="Helical" evidence="3">
    <location>
        <begin position="88"/>
        <end position="105"/>
    </location>
</feature>
<dbReference type="EC" id="2.7.7.65" evidence="1"/>